<evidence type="ECO:0000256" key="1">
    <source>
        <dbReference type="SAM" id="SignalP"/>
    </source>
</evidence>
<dbReference type="AlphaFoldDB" id="A0A6A3H7C3"/>
<dbReference type="EMBL" id="QXFU01005222">
    <property type="protein sequence ID" value="KAE8965180.1"/>
    <property type="molecule type" value="Genomic_DNA"/>
</dbReference>
<name>A0A6A3H7C3_9STRA</name>
<dbReference type="OrthoDB" id="129170at2759"/>
<dbReference type="InterPro" id="IPR043502">
    <property type="entry name" value="DNA/RNA_pol_sf"/>
</dbReference>
<sequence length="382" mass="42215">MQDPAMATALALLLDFCEAYDSVDRAFMYEVLLWLGFPVEFVKAMRGLHDGTRVRFLANGYRSRWVAVTCGIRQGCPLAPILFILVLEALYRRIDDDQRLTGIVLKSKAGVVRLKVGGYADDTASYVRTAAEVWIVMDITRIFASASGLTLNEAKTLVIALNPASISGMGLLPVPLKLQAVDMLARYLGLQVGSVPDPNYTWQVARTQLVARLALATRKTLTVDQRSIIAMAIVIPKLLFIGRHQWPTTDTIKVFQTMIKNFVWHGRFTNGVVGGRAWLNNNVAMLPRQQGGLAIPDLKVELLALAAVTVNVWAVEADPDTQIVGDVLIDQRADLEAMQAYVTPRHTPPTRHSSDGGGVILHNAFSWIDCDEMVWTTTSFEH</sequence>
<reference evidence="3 4" key="1">
    <citation type="submission" date="2018-09" db="EMBL/GenBank/DDBJ databases">
        <title>Genomic investigation of the strawberry pathogen Phytophthora fragariae indicates pathogenicity is determined by transcriptional variation in three key races.</title>
        <authorList>
            <person name="Adams T.M."/>
            <person name="Armitage A.D."/>
            <person name="Sobczyk M.K."/>
            <person name="Bates H.J."/>
            <person name="Dunwell J.M."/>
            <person name="Nellist C.F."/>
            <person name="Harrison R.J."/>
        </authorList>
    </citation>
    <scope>NUCLEOTIDE SEQUENCE [LARGE SCALE GENOMIC DNA]</scope>
    <source>
        <strain evidence="3 4">SCRP324</strain>
    </source>
</reference>
<dbReference type="PANTHER" id="PTHR19446">
    <property type="entry name" value="REVERSE TRANSCRIPTASES"/>
    <property type="match status" value="1"/>
</dbReference>
<evidence type="ECO:0000259" key="2">
    <source>
        <dbReference type="PROSITE" id="PS50878"/>
    </source>
</evidence>
<comment type="caution">
    <text evidence="3">The sequence shown here is derived from an EMBL/GenBank/DDBJ whole genome shotgun (WGS) entry which is preliminary data.</text>
</comment>
<dbReference type="Proteomes" id="UP000435112">
    <property type="component" value="Unassembled WGS sequence"/>
</dbReference>
<dbReference type="InterPro" id="IPR000477">
    <property type="entry name" value="RT_dom"/>
</dbReference>
<feature type="chain" id="PRO_5025691190" description="Reverse transcriptase domain-containing protein" evidence="1">
    <location>
        <begin position="20"/>
        <end position="382"/>
    </location>
</feature>
<dbReference type="SUPFAM" id="SSF56672">
    <property type="entry name" value="DNA/RNA polymerases"/>
    <property type="match status" value="1"/>
</dbReference>
<feature type="signal peptide" evidence="1">
    <location>
        <begin position="1"/>
        <end position="19"/>
    </location>
</feature>
<accession>A0A6A3H7C3</accession>
<dbReference type="PROSITE" id="PS50878">
    <property type="entry name" value="RT_POL"/>
    <property type="match status" value="1"/>
</dbReference>
<gene>
    <name evidence="3" type="ORF">PR002_g28750</name>
</gene>
<evidence type="ECO:0000313" key="3">
    <source>
        <dbReference type="EMBL" id="KAE8965180.1"/>
    </source>
</evidence>
<dbReference type="Pfam" id="PF00078">
    <property type="entry name" value="RVT_1"/>
    <property type="match status" value="1"/>
</dbReference>
<organism evidence="3 4">
    <name type="scientific">Phytophthora rubi</name>
    <dbReference type="NCBI Taxonomy" id="129364"/>
    <lineage>
        <taxon>Eukaryota</taxon>
        <taxon>Sar</taxon>
        <taxon>Stramenopiles</taxon>
        <taxon>Oomycota</taxon>
        <taxon>Peronosporomycetes</taxon>
        <taxon>Peronosporales</taxon>
        <taxon>Peronosporaceae</taxon>
        <taxon>Phytophthora</taxon>
    </lineage>
</organism>
<protein>
    <recommendedName>
        <fullName evidence="2">Reverse transcriptase domain-containing protein</fullName>
    </recommendedName>
</protein>
<evidence type="ECO:0000313" key="4">
    <source>
        <dbReference type="Proteomes" id="UP000435112"/>
    </source>
</evidence>
<keyword evidence="1" id="KW-0732">Signal</keyword>
<feature type="domain" description="Reverse transcriptase" evidence="2">
    <location>
        <begin position="1"/>
        <end position="192"/>
    </location>
</feature>
<proteinExistence type="predicted"/>